<accession>A0ABS7K9E7</accession>
<evidence type="ECO:0000313" key="3">
    <source>
        <dbReference type="EMBL" id="MBY0098898.1"/>
    </source>
</evidence>
<keyword evidence="4" id="KW-1185">Reference proteome</keyword>
<protein>
    <submittedName>
        <fullName evidence="3">DUF2157 domain-containing protein</fullName>
    </submittedName>
</protein>
<dbReference type="RefSeq" id="WP_221875116.1">
    <property type="nucleotide sequence ID" value="NZ_JACWFH010000030.1"/>
</dbReference>
<evidence type="ECO:0000313" key="4">
    <source>
        <dbReference type="Proteomes" id="UP000769780"/>
    </source>
</evidence>
<feature type="transmembrane region" description="Helical" evidence="1">
    <location>
        <begin position="50"/>
        <end position="70"/>
    </location>
</feature>
<feature type="transmembrane region" description="Helical" evidence="1">
    <location>
        <begin position="322"/>
        <end position="343"/>
    </location>
</feature>
<keyword evidence="1" id="KW-0812">Transmembrane</keyword>
<feature type="transmembrane region" description="Helical" evidence="1">
    <location>
        <begin position="299"/>
        <end position="316"/>
    </location>
</feature>
<proteinExistence type="predicted"/>
<keyword evidence="1" id="KW-0472">Membrane</keyword>
<feature type="transmembrane region" description="Helical" evidence="1">
    <location>
        <begin position="228"/>
        <end position="246"/>
    </location>
</feature>
<feature type="transmembrane region" description="Helical" evidence="1">
    <location>
        <begin position="253"/>
        <end position="271"/>
    </location>
</feature>
<feature type="transmembrane region" description="Helical" evidence="1">
    <location>
        <begin position="178"/>
        <end position="194"/>
    </location>
</feature>
<dbReference type="InterPro" id="IPR018677">
    <property type="entry name" value="DUF2157"/>
</dbReference>
<gene>
    <name evidence="3" type="ORF">H0185_19215</name>
</gene>
<organism evidence="3 4">
    <name type="scientific">Mesobacillus maritimus</name>
    <dbReference type="NCBI Taxonomy" id="1643336"/>
    <lineage>
        <taxon>Bacteria</taxon>
        <taxon>Bacillati</taxon>
        <taxon>Bacillota</taxon>
        <taxon>Bacilli</taxon>
        <taxon>Bacillales</taxon>
        <taxon>Bacillaceae</taxon>
        <taxon>Mesobacillus</taxon>
    </lineage>
</organism>
<keyword evidence="1" id="KW-1133">Transmembrane helix</keyword>
<dbReference type="Proteomes" id="UP000769780">
    <property type="component" value="Unassembled WGS sequence"/>
</dbReference>
<feature type="transmembrane region" description="Helical" evidence="1">
    <location>
        <begin position="76"/>
        <end position="94"/>
    </location>
</feature>
<sequence>MSKRRVKYGELQFLKKELQFLEKMGVIEAGKSKEIDHYYEAEQISFTKTLLYVGSVLIGIGVLSFVASNWAEIGKLTKFLLIIGLFIGSIFTGFRMERNLPKTAKSFYYLGVIVFGAGIFLVGQMFHFGGDFQDAFLWWSLGILPLAYVLRDKWILLGSAVFILIYMTDGPIFSGQMIPFWILLWIIIIHYLNNRNGFSSATGLVNGFLQLAFIASALNFFLNGLDNVEYIYGLCFFAIGITLTNMKEKFREIYVLLGYLVHGAAALLLSFPDSWPIEWMYIPFSILYLSYLLFLIKRGSLFSIILLCIMIFRFYLDYTFDFLPKSLVFIIGGILLLGFGFYFEKQRKGRGNHV</sequence>
<feature type="transmembrane region" description="Helical" evidence="1">
    <location>
        <begin position="201"/>
        <end position="222"/>
    </location>
</feature>
<comment type="caution">
    <text evidence="3">The sequence shown here is derived from an EMBL/GenBank/DDBJ whole genome shotgun (WGS) entry which is preliminary data.</text>
</comment>
<evidence type="ECO:0000259" key="2">
    <source>
        <dbReference type="Pfam" id="PF09925"/>
    </source>
</evidence>
<feature type="domain" description="DUF2157" evidence="2">
    <location>
        <begin position="22"/>
        <end position="155"/>
    </location>
</feature>
<feature type="transmembrane region" description="Helical" evidence="1">
    <location>
        <begin position="277"/>
        <end position="294"/>
    </location>
</feature>
<reference evidence="3 4" key="1">
    <citation type="submission" date="2020-07" db="EMBL/GenBank/DDBJ databases">
        <title>Fungal Genomes of the International Space Station.</title>
        <authorList>
            <person name="Seuylemezian A."/>
            <person name="Singh N.K."/>
            <person name="Wood J."/>
            <person name="Venkateswaran K."/>
        </authorList>
    </citation>
    <scope>NUCLEOTIDE SEQUENCE [LARGE SCALE GENOMIC DNA]</scope>
    <source>
        <strain evidence="3 4">PL-B2</strain>
    </source>
</reference>
<name>A0ABS7K9E7_9BACI</name>
<evidence type="ECO:0000256" key="1">
    <source>
        <dbReference type="SAM" id="Phobius"/>
    </source>
</evidence>
<dbReference type="EMBL" id="JACWFH010000030">
    <property type="protein sequence ID" value="MBY0098898.1"/>
    <property type="molecule type" value="Genomic_DNA"/>
</dbReference>
<feature type="transmembrane region" description="Helical" evidence="1">
    <location>
        <begin position="106"/>
        <end position="126"/>
    </location>
</feature>
<dbReference type="Pfam" id="PF09925">
    <property type="entry name" value="DUF2157"/>
    <property type="match status" value="1"/>
</dbReference>